<organism evidence="1 2">
    <name type="scientific">Naganishia vaughanmartiniae</name>
    <dbReference type="NCBI Taxonomy" id="1424756"/>
    <lineage>
        <taxon>Eukaryota</taxon>
        <taxon>Fungi</taxon>
        <taxon>Dikarya</taxon>
        <taxon>Basidiomycota</taxon>
        <taxon>Agaricomycotina</taxon>
        <taxon>Tremellomycetes</taxon>
        <taxon>Filobasidiales</taxon>
        <taxon>Filobasidiaceae</taxon>
        <taxon>Naganishia</taxon>
    </lineage>
</organism>
<proteinExistence type="predicted"/>
<evidence type="ECO:0000313" key="1">
    <source>
        <dbReference type="EMBL" id="KAJ9112706.1"/>
    </source>
</evidence>
<gene>
    <name evidence="1" type="ORF">QFC22_006208</name>
</gene>
<keyword evidence="2" id="KW-1185">Reference proteome</keyword>
<evidence type="ECO:0000313" key="2">
    <source>
        <dbReference type="Proteomes" id="UP001243375"/>
    </source>
</evidence>
<name>A0ACC2WPF4_9TREE</name>
<accession>A0ACC2WPF4</accession>
<dbReference type="EMBL" id="JASBWU010000024">
    <property type="protein sequence ID" value="KAJ9112706.1"/>
    <property type="molecule type" value="Genomic_DNA"/>
</dbReference>
<protein>
    <submittedName>
        <fullName evidence="1">Uncharacterized protein</fullName>
    </submittedName>
</protein>
<reference evidence="1" key="1">
    <citation type="submission" date="2023-04" db="EMBL/GenBank/DDBJ databases">
        <title>Draft Genome sequencing of Naganishia species isolated from polar environments using Oxford Nanopore Technology.</title>
        <authorList>
            <person name="Leo P."/>
            <person name="Venkateswaran K."/>
        </authorList>
    </citation>
    <scope>NUCLEOTIDE SEQUENCE</scope>
    <source>
        <strain evidence="1">MNA-CCFEE 5425</strain>
    </source>
</reference>
<comment type="caution">
    <text evidence="1">The sequence shown here is derived from an EMBL/GenBank/DDBJ whole genome shotgun (WGS) entry which is preliminary data.</text>
</comment>
<dbReference type="Proteomes" id="UP001243375">
    <property type="component" value="Unassembled WGS sequence"/>
</dbReference>
<sequence>MNTDVYDYATESHGITKKQRTGTADETRIAHSAKALNVEMHSQWQAPNRGAQPSQRSYDLAETDLDELVCGKSPVGINGPEAGKQAFTLPSSPISRYMLAREPASHRNYPPPTTSSSSAAWRNVEDGDTPSQTVSSALEVTCDSANPLQYENPKSDSRPSNSPEISFAVEHVIGAAKTLPVLPIMASTNIYNKRHLCSALNELQFQLYGHDQLEADFILNLKTACIVVPLAYTVANAEKLLDKLAVLALTFESLIVIFDLYPSRTNSLGQAALPDPWTPSTQQTTGDVVRARAAEAKKRKNEKSVESGQSQLEDDSPTISPERQLHHTIRGDGCRQISDGSPIALASNGNSSYCTDFEADIAVDQDLQVGGDHVTDRCPAYYQELGPAFDTAEASSDEADELNLSTFEWS</sequence>